<reference evidence="2 3" key="1">
    <citation type="submission" date="2018-03" db="EMBL/GenBank/DDBJ databases">
        <authorList>
            <person name="Gulvik C.A."/>
        </authorList>
    </citation>
    <scope>NUCLEOTIDE SEQUENCE [LARGE SCALE GENOMIC DNA]</scope>
    <source>
        <strain evidence="2 3">JCM 31581</strain>
    </source>
</reference>
<accession>A0A429Z821</accession>
<evidence type="ECO:0000313" key="2">
    <source>
        <dbReference type="EMBL" id="RST89857.1"/>
    </source>
</evidence>
<dbReference type="Pfam" id="PF05043">
    <property type="entry name" value="Mga"/>
    <property type="match status" value="1"/>
</dbReference>
<dbReference type="InterPro" id="IPR007737">
    <property type="entry name" value="Mga_HTH"/>
</dbReference>
<dbReference type="EMBL" id="PXZH01000001">
    <property type="protein sequence ID" value="RST89857.1"/>
    <property type="molecule type" value="Genomic_DNA"/>
</dbReference>
<gene>
    <name evidence="2" type="ORF">C7P63_01905</name>
</gene>
<feature type="domain" description="Mga helix-turn-helix" evidence="1">
    <location>
        <begin position="97"/>
        <end position="175"/>
    </location>
</feature>
<organism evidence="2 3">
    <name type="scientific">Vagococcus humatus</name>
    <dbReference type="NCBI Taxonomy" id="1889241"/>
    <lineage>
        <taxon>Bacteria</taxon>
        <taxon>Bacillati</taxon>
        <taxon>Bacillota</taxon>
        <taxon>Bacilli</taxon>
        <taxon>Lactobacillales</taxon>
        <taxon>Enterococcaceae</taxon>
        <taxon>Vagococcus</taxon>
    </lineage>
</organism>
<dbReference type="OrthoDB" id="2172547at2"/>
<evidence type="ECO:0000259" key="1">
    <source>
        <dbReference type="Pfam" id="PF05043"/>
    </source>
</evidence>
<sequence length="518" mass="61566">MLGDYVMEHLFINRKEQIKLAICKEIIFQAKFGVTFSQIQTKYDLSTTTLNRYLAELDEELNQVFQGEIQLVFNDHLSAYFIESTEPQIHSYFIKILRYHYMKEQTFFIVFEALLHHIYDSVEELAEQINLSPQTIYKQLRLFNQLLEPFGAELYIKNGRSNFRGSEIGLRFFFYYVHWFIYGSVIPLPFEHPSYSDLLDTTDLVASYSNQGTRELTLSQKTKLKIMQAITLYKLKRQHRTLEMSDDFYQDIQFFSHPAVTLFDQFQGEYDKETLDKEQAFFCYAVSSLVFDSDNETRRAEIVKAYEDSHLSIARDVERMLAKLAEEFSFQFQPEGYITSYYLVLIFAIYMKYFAIDTSKYCEYSIQFMNLAYSEQQQTQVNEKMLSFAKEQAKRLDINTHNWSESAFQHLAYILTICHDLNHPFNTIHVLLQITENVYMGEIIRKNIKDFFHSDLLQFTDDLSKADLIISDTYEQEQGMCPQVYLDNPYDASQWERVFAFLSDFLYKHSFYKRMNIH</sequence>
<name>A0A429Z821_9ENTE</name>
<evidence type="ECO:0000313" key="3">
    <source>
        <dbReference type="Proteomes" id="UP000277864"/>
    </source>
</evidence>
<dbReference type="Proteomes" id="UP000277864">
    <property type="component" value="Unassembled WGS sequence"/>
</dbReference>
<keyword evidence="3" id="KW-1185">Reference proteome</keyword>
<comment type="caution">
    <text evidence="2">The sequence shown here is derived from an EMBL/GenBank/DDBJ whole genome shotgun (WGS) entry which is preliminary data.</text>
</comment>
<proteinExistence type="predicted"/>
<dbReference type="AlphaFoldDB" id="A0A429Z821"/>
<protein>
    <recommendedName>
        <fullName evidence="1">Mga helix-turn-helix domain-containing protein</fullName>
    </recommendedName>
</protein>